<organism evidence="8 9">
    <name type="scientific">Galendromus occidentalis</name>
    <name type="common">western predatory mite</name>
    <dbReference type="NCBI Taxonomy" id="34638"/>
    <lineage>
        <taxon>Eukaryota</taxon>
        <taxon>Metazoa</taxon>
        <taxon>Ecdysozoa</taxon>
        <taxon>Arthropoda</taxon>
        <taxon>Chelicerata</taxon>
        <taxon>Arachnida</taxon>
        <taxon>Acari</taxon>
        <taxon>Parasitiformes</taxon>
        <taxon>Mesostigmata</taxon>
        <taxon>Gamasina</taxon>
        <taxon>Phytoseioidea</taxon>
        <taxon>Phytoseiidae</taxon>
        <taxon>Typhlodrominae</taxon>
        <taxon>Galendromus</taxon>
    </lineage>
</organism>
<keyword evidence="3" id="KW-0479">Metal-binding</keyword>
<comment type="catalytic activity">
    <reaction evidence="6">
        <text>hydrogencarbonate + H(+) = CO2 + H2O</text>
        <dbReference type="Rhea" id="RHEA:10748"/>
        <dbReference type="ChEBI" id="CHEBI:15377"/>
        <dbReference type="ChEBI" id="CHEBI:15378"/>
        <dbReference type="ChEBI" id="CHEBI:16526"/>
        <dbReference type="ChEBI" id="CHEBI:17544"/>
        <dbReference type="EC" id="4.2.1.1"/>
    </reaction>
</comment>
<keyword evidence="8" id="KW-1185">Reference proteome</keyword>
<evidence type="ECO:0000256" key="1">
    <source>
        <dbReference type="ARBA" id="ARBA00010718"/>
    </source>
</evidence>
<dbReference type="Gene3D" id="3.10.200.10">
    <property type="entry name" value="Alpha carbonic anhydrase"/>
    <property type="match status" value="1"/>
</dbReference>
<evidence type="ECO:0000256" key="5">
    <source>
        <dbReference type="ARBA" id="ARBA00023239"/>
    </source>
</evidence>
<evidence type="ECO:0000256" key="2">
    <source>
        <dbReference type="ARBA" id="ARBA00012925"/>
    </source>
</evidence>
<dbReference type="PANTHER" id="PTHR18952">
    <property type="entry name" value="CARBONIC ANHYDRASE"/>
    <property type="match status" value="1"/>
</dbReference>
<dbReference type="GeneID" id="100905966"/>
<dbReference type="InterPro" id="IPR023561">
    <property type="entry name" value="Carbonic_anhydrase_a-class"/>
</dbReference>
<keyword evidence="5" id="KW-0456">Lyase</keyword>
<dbReference type="Pfam" id="PF00194">
    <property type="entry name" value="Carb_anhydrase"/>
    <property type="match status" value="1"/>
</dbReference>
<dbReference type="KEGG" id="goe:100905966"/>
<evidence type="ECO:0000256" key="3">
    <source>
        <dbReference type="ARBA" id="ARBA00022723"/>
    </source>
</evidence>
<reference evidence="9" key="1">
    <citation type="submission" date="2025-08" db="UniProtKB">
        <authorList>
            <consortium name="RefSeq"/>
        </authorList>
    </citation>
    <scope>IDENTIFICATION</scope>
</reference>
<evidence type="ECO:0000313" key="8">
    <source>
        <dbReference type="Proteomes" id="UP000694867"/>
    </source>
</evidence>
<dbReference type="Proteomes" id="UP000694867">
    <property type="component" value="Unplaced"/>
</dbReference>
<dbReference type="InterPro" id="IPR036398">
    <property type="entry name" value="CA_dom_sf"/>
</dbReference>
<sequence>MSLRDFHPRDSHDRYSMYTGTYVASAEDHISWSYEGPTGPKYWADLKLGGQNQCGLQKQSPIDIDVLKTRYDGSMSQLYFKSYDKATPNITIVNTGHSIQLNSPNWRQSVSGGPLPGSFNLLQMHFHWGKDSYRGAEHTVNGRRYPLELHMVHSQAAEPGHSASGRLAVIGIFFDLTEGESNAGLQKITQVIRDMRTHDSVDLRGALSPGELLPGTKHFFTYQGSLTTPPCSEVVTWLVLRDPLKINERELALFRTTLFENNRTMVDNFRPIQMLNNREVISSFVTASSSSLLASLPLMIISAILCSR</sequence>
<feature type="domain" description="Alpha-carbonic anhydrase" evidence="7">
    <location>
        <begin position="30"/>
        <end position="284"/>
    </location>
</feature>
<dbReference type="PROSITE" id="PS51144">
    <property type="entry name" value="ALPHA_CA_2"/>
    <property type="match status" value="1"/>
</dbReference>
<dbReference type="GO" id="GO:0004089">
    <property type="term" value="F:carbonate dehydratase activity"/>
    <property type="evidence" value="ECO:0007669"/>
    <property type="project" value="UniProtKB-EC"/>
</dbReference>
<proteinExistence type="inferred from homology"/>
<comment type="similarity">
    <text evidence="1">Belongs to the alpha-carbonic anhydrase family.</text>
</comment>
<evidence type="ECO:0000256" key="4">
    <source>
        <dbReference type="ARBA" id="ARBA00022833"/>
    </source>
</evidence>
<dbReference type="AlphaFoldDB" id="A0AAJ7WHB4"/>
<gene>
    <name evidence="9" type="primary">LOC100905966</name>
</gene>
<dbReference type="PANTHER" id="PTHR18952:SF265">
    <property type="entry name" value="CARBONIC ANHYDRASE"/>
    <property type="match status" value="1"/>
</dbReference>
<evidence type="ECO:0000313" key="9">
    <source>
        <dbReference type="RefSeq" id="XP_028966842.1"/>
    </source>
</evidence>
<name>A0AAJ7WHB4_9ACAR</name>
<dbReference type="SUPFAM" id="SSF51069">
    <property type="entry name" value="Carbonic anhydrase"/>
    <property type="match status" value="1"/>
</dbReference>
<protein>
    <recommendedName>
        <fullName evidence="2">carbonic anhydrase</fullName>
        <ecNumber evidence="2">4.2.1.1</ecNumber>
    </recommendedName>
</protein>
<dbReference type="SMART" id="SM01057">
    <property type="entry name" value="Carb_anhydrase"/>
    <property type="match status" value="1"/>
</dbReference>
<keyword evidence="4" id="KW-0862">Zinc</keyword>
<evidence type="ECO:0000256" key="6">
    <source>
        <dbReference type="ARBA" id="ARBA00048348"/>
    </source>
</evidence>
<evidence type="ECO:0000259" key="7">
    <source>
        <dbReference type="PROSITE" id="PS51144"/>
    </source>
</evidence>
<accession>A0AAJ7WHB4</accession>
<dbReference type="RefSeq" id="XP_028966842.1">
    <property type="nucleotide sequence ID" value="XM_029111009.1"/>
</dbReference>
<dbReference type="GO" id="GO:0008270">
    <property type="term" value="F:zinc ion binding"/>
    <property type="evidence" value="ECO:0007669"/>
    <property type="project" value="InterPro"/>
</dbReference>
<dbReference type="CDD" id="cd00326">
    <property type="entry name" value="alpha_CA"/>
    <property type="match status" value="1"/>
</dbReference>
<dbReference type="InterPro" id="IPR001148">
    <property type="entry name" value="CA_dom"/>
</dbReference>
<dbReference type="EC" id="4.2.1.1" evidence="2"/>